<comment type="caution">
    <text evidence="2">The sequence shown here is derived from an EMBL/GenBank/DDBJ whole genome shotgun (WGS) entry which is preliminary data.</text>
</comment>
<keyword evidence="1" id="KW-0812">Transmembrane</keyword>
<keyword evidence="1" id="KW-1133">Transmembrane helix</keyword>
<organism evidence="2 3">
    <name type="scientific">Anaeromyxobacter diazotrophicus</name>
    <dbReference type="NCBI Taxonomy" id="2590199"/>
    <lineage>
        <taxon>Bacteria</taxon>
        <taxon>Pseudomonadati</taxon>
        <taxon>Myxococcota</taxon>
        <taxon>Myxococcia</taxon>
        <taxon>Myxococcales</taxon>
        <taxon>Cystobacterineae</taxon>
        <taxon>Anaeromyxobacteraceae</taxon>
        <taxon>Anaeromyxobacter</taxon>
    </lineage>
</organism>
<evidence type="ECO:0000313" key="3">
    <source>
        <dbReference type="Proteomes" id="UP000503640"/>
    </source>
</evidence>
<reference evidence="3" key="1">
    <citation type="journal article" date="2020" name="Appl. Environ. Microbiol.">
        <title>Diazotrophic Anaeromyxobacter Isolates from Soils.</title>
        <authorList>
            <person name="Masuda Y."/>
            <person name="Yamanaka H."/>
            <person name="Xu Z.X."/>
            <person name="Shiratori Y."/>
            <person name="Aono T."/>
            <person name="Amachi S."/>
            <person name="Senoo K."/>
            <person name="Itoh H."/>
        </authorList>
    </citation>
    <scope>NUCLEOTIDE SEQUENCE [LARGE SCALE GENOMIC DNA]</scope>
    <source>
        <strain evidence="3">R267</strain>
    </source>
</reference>
<evidence type="ECO:0000313" key="2">
    <source>
        <dbReference type="EMBL" id="GEJ59511.1"/>
    </source>
</evidence>
<keyword evidence="3" id="KW-1185">Reference proteome</keyword>
<name>A0A7I9VT84_9BACT</name>
<dbReference type="Proteomes" id="UP000503640">
    <property type="component" value="Unassembled WGS sequence"/>
</dbReference>
<sequence length="66" mass="7070">MSGGIRQALALYLPLLLVGAAAGLVHALARRSPDPRRRRALDLAWILLLLLGAPAWLFTAAALGWL</sequence>
<dbReference type="EMBL" id="BJTG01000016">
    <property type="protein sequence ID" value="GEJ59511.1"/>
    <property type="molecule type" value="Genomic_DNA"/>
</dbReference>
<evidence type="ECO:0000256" key="1">
    <source>
        <dbReference type="SAM" id="Phobius"/>
    </source>
</evidence>
<feature type="transmembrane region" description="Helical" evidence="1">
    <location>
        <begin position="43"/>
        <end position="65"/>
    </location>
</feature>
<keyword evidence="1" id="KW-0472">Membrane</keyword>
<dbReference type="AlphaFoldDB" id="A0A7I9VT84"/>
<gene>
    <name evidence="2" type="ORF">AMYX_42520</name>
</gene>
<protein>
    <submittedName>
        <fullName evidence="2">Uncharacterized protein</fullName>
    </submittedName>
</protein>
<accession>A0A7I9VT84</accession>
<proteinExistence type="predicted"/>
<dbReference type="RefSeq" id="WP_235969746.1">
    <property type="nucleotide sequence ID" value="NZ_BJTG01000016.1"/>
</dbReference>